<dbReference type="InterPro" id="IPR011055">
    <property type="entry name" value="Dup_hybrid_motif"/>
</dbReference>
<feature type="coiled-coil region" evidence="2">
    <location>
        <begin position="86"/>
        <end position="162"/>
    </location>
</feature>
<keyword evidence="7" id="KW-1185">Reference proteome</keyword>
<evidence type="ECO:0000256" key="2">
    <source>
        <dbReference type="SAM" id="Coils"/>
    </source>
</evidence>
<keyword evidence="3" id="KW-0812">Transmembrane</keyword>
<protein>
    <submittedName>
        <fullName evidence="6">DUF5930 domain-containing protein</fullName>
    </submittedName>
</protein>
<dbReference type="RefSeq" id="WP_285673512.1">
    <property type="nucleotide sequence ID" value="NZ_BSYI01000036.1"/>
</dbReference>
<keyword evidence="3" id="KW-0472">Membrane</keyword>
<comment type="caution">
    <text evidence="6">The sequence shown here is derived from an EMBL/GenBank/DDBJ whole genome shotgun (WGS) entry which is preliminary data.</text>
</comment>
<proteinExistence type="predicted"/>
<evidence type="ECO:0000259" key="5">
    <source>
        <dbReference type="Pfam" id="PF19353"/>
    </source>
</evidence>
<dbReference type="Pfam" id="PF19353">
    <property type="entry name" value="DUF5930"/>
    <property type="match status" value="1"/>
</dbReference>
<gene>
    <name evidence="6" type="ORF">LNKW23_36820</name>
</gene>
<evidence type="ECO:0000313" key="6">
    <source>
        <dbReference type="EMBL" id="GMG84466.1"/>
    </source>
</evidence>
<dbReference type="InterPro" id="IPR045974">
    <property type="entry name" value="DUF5930"/>
</dbReference>
<keyword evidence="2" id="KW-0175">Coiled coil</keyword>
<dbReference type="EMBL" id="BSYI01000036">
    <property type="protein sequence ID" value="GMG84466.1"/>
    <property type="molecule type" value="Genomic_DNA"/>
</dbReference>
<dbReference type="CDD" id="cd12797">
    <property type="entry name" value="M23_peptidase"/>
    <property type="match status" value="1"/>
</dbReference>
<dbReference type="SUPFAM" id="SSF51261">
    <property type="entry name" value="Duplicated hybrid motif"/>
    <property type="match status" value="1"/>
</dbReference>
<evidence type="ECO:0000256" key="1">
    <source>
        <dbReference type="ARBA" id="ARBA00022729"/>
    </source>
</evidence>
<dbReference type="PANTHER" id="PTHR21666">
    <property type="entry name" value="PEPTIDASE-RELATED"/>
    <property type="match status" value="1"/>
</dbReference>
<evidence type="ECO:0000256" key="3">
    <source>
        <dbReference type="SAM" id="Phobius"/>
    </source>
</evidence>
<feature type="domain" description="M23ase beta-sheet core" evidence="4">
    <location>
        <begin position="346"/>
        <end position="440"/>
    </location>
</feature>
<keyword evidence="1" id="KW-0732">Signal</keyword>
<sequence>MSTAIARALNAAIGRVLPERQIFIRTEANSRYLLLTPMAQASSILAIAVGLAWGGFATVKTFETTMEAERTALTRAAVERAWAARLDAIDAERAGLEREIAALRADRQAAARALGEAQGRLVEATAALRAADVERRALKRAVERIQLERSDAAERVAQLEATLRETRLSMLKQATDPQPEAVPEDLLSGSMITSAMGTVIAERDEALAEIASLDTQIADLTGQIEHWRDHQDSVLTKLETAARTSLEGLTTVLERADLDIERILATTRSEYSGSGGPFEPLTEDEAARLDGGEEDTRIAALMGDLERANLLRIAVDRLPFGLPVHGARFTSGFGKRRDPFRRRWSMHKGVDYAAPVGTPINTTAAGLVSFAGRMRGYGNIVIIKHAFGYETRYAHLKRALVKAGDRVTRGDRIALMGSTGRSSGSHLHYEIRIDEDPINPKKFIEATRDVL</sequence>
<dbReference type="InterPro" id="IPR016047">
    <property type="entry name" value="M23ase_b-sheet_dom"/>
</dbReference>
<evidence type="ECO:0000259" key="4">
    <source>
        <dbReference type="Pfam" id="PF01551"/>
    </source>
</evidence>
<accession>A0ABQ6LMN7</accession>
<keyword evidence="3" id="KW-1133">Transmembrane helix</keyword>
<feature type="domain" description="DUF5930" evidence="5">
    <location>
        <begin position="1"/>
        <end position="326"/>
    </location>
</feature>
<dbReference type="PANTHER" id="PTHR21666:SF289">
    <property type="entry name" value="L-ALA--D-GLU ENDOPEPTIDASE"/>
    <property type="match status" value="1"/>
</dbReference>
<dbReference type="Proteomes" id="UP001239909">
    <property type="component" value="Unassembled WGS sequence"/>
</dbReference>
<evidence type="ECO:0000313" key="7">
    <source>
        <dbReference type="Proteomes" id="UP001239909"/>
    </source>
</evidence>
<dbReference type="InterPro" id="IPR050570">
    <property type="entry name" value="Cell_wall_metabolism_enzyme"/>
</dbReference>
<dbReference type="Pfam" id="PF01551">
    <property type="entry name" value="Peptidase_M23"/>
    <property type="match status" value="1"/>
</dbReference>
<feature type="transmembrane region" description="Helical" evidence="3">
    <location>
        <begin position="32"/>
        <end position="56"/>
    </location>
</feature>
<reference evidence="6 7" key="1">
    <citation type="submission" date="2023-04" db="EMBL/GenBank/DDBJ databases">
        <title>Marinoamorphus aggregata gen. nov., sp. Nov., isolate from tissue of brittle star Ophioplocus japonicus.</title>
        <authorList>
            <person name="Kawano K."/>
            <person name="Sawayama S."/>
            <person name="Nakagawa S."/>
        </authorList>
    </citation>
    <scope>NUCLEOTIDE SEQUENCE [LARGE SCALE GENOMIC DNA]</scope>
    <source>
        <strain evidence="6 7">NKW23</strain>
    </source>
</reference>
<name>A0ABQ6LMN7_9RHOB</name>
<dbReference type="Gene3D" id="2.70.70.10">
    <property type="entry name" value="Glucose Permease (Domain IIA)"/>
    <property type="match status" value="1"/>
</dbReference>
<organism evidence="6 7">
    <name type="scientific">Paralimibaculum aggregatum</name>
    <dbReference type="NCBI Taxonomy" id="3036245"/>
    <lineage>
        <taxon>Bacteria</taxon>
        <taxon>Pseudomonadati</taxon>
        <taxon>Pseudomonadota</taxon>
        <taxon>Alphaproteobacteria</taxon>
        <taxon>Rhodobacterales</taxon>
        <taxon>Paracoccaceae</taxon>
        <taxon>Paralimibaculum</taxon>
    </lineage>
</organism>